<dbReference type="RefSeq" id="WP_157754468.1">
    <property type="nucleotide sequence ID" value="NZ_AP015032.1"/>
</dbReference>
<reference evidence="1 2" key="1">
    <citation type="submission" date="2015-11" db="EMBL/GenBank/DDBJ databases">
        <title>Complete genome sequencing of a biphenyl-degrading bacterium, Pseudomonas putida KF715 (=NBRC110667).</title>
        <authorList>
            <person name="Suenaga H."/>
            <person name="Fujihara N."/>
            <person name="Watanabe T."/>
            <person name="Hirose J."/>
            <person name="Kimura N."/>
            <person name="Yamazoe A."/>
            <person name="Hosoyama A."/>
            <person name="Shimodaira J."/>
            <person name="Furukawa K."/>
        </authorList>
    </citation>
    <scope>NUCLEOTIDE SEQUENCE [LARGE SCALE GENOMIC DNA]</scope>
    <source>
        <strain evidence="1 2">KF715</strain>
        <plasmid evidence="2">Plasmid pkf715c dna</plasmid>
    </source>
</reference>
<evidence type="ECO:0000313" key="2">
    <source>
        <dbReference type="Proteomes" id="UP000218731"/>
    </source>
</evidence>
<accession>A0A1L7NPR4</accession>
<evidence type="ECO:0000313" key="1">
    <source>
        <dbReference type="EMBL" id="BAW27470.1"/>
    </source>
</evidence>
<gene>
    <name evidence="1" type="ORF">KF715C_pC370</name>
</gene>
<keyword evidence="1" id="KW-0614">Plasmid</keyword>
<dbReference type="AlphaFoldDB" id="A0A1L7NPR4"/>
<dbReference type="Proteomes" id="UP000218731">
    <property type="component" value="Plasmid pKF715C"/>
</dbReference>
<proteinExistence type="predicted"/>
<geneLocation type="plasmid" evidence="2">
    <name>pkf715c dna</name>
</geneLocation>
<organism evidence="1 2">
    <name type="scientific">Pseudomonas putida</name>
    <name type="common">Arthrobacter siderocapsulatus</name>
    <dbReference type="NCBI Taxonomy" id="303"/>
    <lineage>
        <taxon>Bacteria</taxon>
        <taxon>Pseudomonadati</taxon>
        <taxon>Pseudomonadota</taxon>
        <taxon>Gammaproteobacteria</taxon>
        <taxon>Pseudomonadales</taxon>
        <taxon>Pseudomonadaceae</taxon>
        <taxon>Pseudomonas</taxon>
    </lineage>
</organism>
<name>A0A1L7NPR4_PSEPU</name>
<dbReference type="EMBL" id="AP015032">
    <property type="protein sequence ID" value="BAW27470.1"/>
    <property type="molecule type" value="Genomic_DNA"/>
</dbReference>
<protein>
    <submittedName>
        <fullName evidence="1">Transcriptional regulator</fullName>
    </submittedName>
</protein>
<sequence length="47" mass="5400">MHFLFHCSPNPVINSISSQHATMLPEHHRYLTDASLTIVPVEAEQWN</sequence>